<name>A0A2G5UAB5_9PELO</name>
<evidence type="ECO:0000313" key="1">
    <source>
        <dbReference type="EMBL" id="PIC36216.1"/>
    </source>
</evidence>
<dbReference type="EMBL" id="PDUG01000004">
    <property type="protein sequence ID" value="PIC36216.1"/>
    <property type="molecule type" value="Genomic_DNA"/>
</dbReference>
<protein>
    <submittedName>
        <fullName evidence="1">Uncharacterized protein</fullName>
    </submittedName>
</protein>
<dbReference type="Proteomes" id="UP000230233">
    <property type="component" value="Chromosome IV"/>
</dbReference>
<reference evidence="2" key="1">
    <citation type="submission" date="2017-10" db="EMBL/GenBank/DDBJ databases">
        <title>Rapid genome shrinkage in a self-fertile nematode reveals novel sperm competition proteins.</title>
        <authorList>
            <person name="Yin D."/>
            <person name="Schwarz E.M."/>
            <person name="Thomas C.G."/>
            <person name="Felde R.L."/>
            <person name="Korf I.F."/>
            <person name="Cutter A.D."/>
            <person name="Schartner C.M."/>
            <person name="Ralston E.J."/>
            <person name="Meyer B.J."/>
            <person name="Haag E.S."/>
        </authorList>
    </citation>
    <scope>NUCLEOTIDE SEQUENCE [LARGE SCALE GENOMIC DNA]</scope>
    <source>
        <strain evidence="2">JU1422</strain>
    </source>
</reference>
<evidence type="ECO:0000313" key="2">
    <source>
        <dbReference type="Proteomes" id="UP000230233"/>
    </source>
</evidence>
<organism evidence="1 2">
    <name type="scientific">Caenorhabditis nigoni</name>
    <dbReference type="NCBI Taxonomy" id="1611254"/>
    <lineage>
        <taxon>Eukaryota</taxon>
        <taxon>Metazoa</taxon>
        <taxon>Ecdysozoa</taxon>
        <taxon>Nematoda</taxon>
        <taxon>Chromadorea</taxon>
        <taxon>Rhabditida</taxon>
        <taxon>Rhabditina</taxon>
        <taxon>Rhabditomorpha</taxon>
        <taxon>Rhabditoidea</taxon>
        <taxon>Rhabditidae</taxon>
        <taxon>Peloderinae</taxon>
        <taxon>Caenorhabditis</taxon>
    </lineage>
</organism>
<proteinExistence type="predicted"/>
<gene>
    <name evidence="1" type="primary">Cnig_chr_IV.g15295</name>
    <name evidence="1" type="ORF">B9Z55_015295</name>
</gene>
<keyword evidence="2" id="KW-1185">Reference proteome</keyword>
<dbReference type="AlphaFoldDB" id="A0A2G5UAB5"/>
<sequence length="107" mass="12227">MKHLKEVWTIPKLEMQTRKTGCERTLTVLNAILEGNIKIDQEEKKTGVFIANRRPTRGSTSQEFNDTDWLTGGTSCYTTECSISQRGQSVIVTIITTNQSTRFKKWD</sequence>
<accession>A0A2G5UAB5</accession>
<comment type="caution">
    <text evidence="1">The sequence shown here is derived from an EMBL/GenBank/DDBJ whole genome shotgun (WGS) entry which is preliminary data.</text>
</comment>